<proteinExistence type="predicted"/>
<keyword evidence="3" id="KW-1185">Reference proteome</keyword>
<dbReference type="EMBL" id="KV748486">
    <property type="protein sequence ID" value="OCL15106.1"/>
    <property type="molecule type" value="Genomic_DNA"/>
</dbReference>
<organism evidence="2 3">
    <name type="scientific">Glonium stellatum</name>
    <dbReference type="NCBI Taxonomy" id="574774"/>
    <lineage>
        <taxon>Eukaryota</taxon>
        <taxon>Fungi</taxon>
        <taxon>Dikarya</taxon>
        <taxon>Ascomycota</taxon>
        <taxon>Pezizomycotina</taxon>
        <taxon>Dothideomycetes</taxon>
        <taxon>Pleosporomycetidae</taxon>
        <taxon>Gloniales</taxon>
        <taxon>Gloniaceae</taxon>
        <taxon>Glonium</taxon>
    </lineage>
</organism>
<feature type="region of interest" description="Disordered" evidence="1">
    <location>
        <begin position="382"/>
        <end position="410"/>
    </location>
</feature>
<evidence type="ECO:0000313" key="3">
    <source>
        <dbReference type="Proteomes" id="UP000250140"/>
    </source>
</evidence>
<protein>
    <submittedName>
        <fullName evidence="2">Uncharacterized protein</fullName>
    </submittedName>
</protein>
<evidence type="ECO:0000313" key="2">
    <source>
        <dbReference type="EMBL" id="OCL15106.1"/>
    </source>
</evidence>
<name>A0A8E2FDD5_9PEZI</name>
<accession>A0A8E2FDD5</accession>
<evidence type="ECO:0000256" key="1">
    <source>
        <dbReference type="SAM" id="MobiDB-lite"/>
    </source>
</evidence>
<dbReference type="Proteomes" id="UP000250140">
    <property type="component" value="Unassembled WGS sequence"/>
</dbReference>
<gene>
    <name evidence="2" type="ORF">AOQ84DRAFT_329931</name>
</gene>
<sequence length="410" mass="46846">MGGLAFSTPGPNGDPPLHVPRLTTDVYNELKAKYTTLLQQIYRIAAVPHEAPGKLDHGDIDFLVEGPQDGLADDDVVKHLNAKRHIKNGPTRSYAVPLPHQEDSYVQVDIHICPDGHLKWDFFMNSYSDLWQIIGVAHRSLGITANDKGLNLRVQELEGVNRKASMIFLTDDPVRTMQFLGLDDAKYNLGFQDEDELFAWVSRGRFFNRDILEERTEKANDRRRVNMRGMYRRFLQEWVPSHPATGIQSSAWTREEVLSEALATFGKRAEYDAIIYDFHTQENEITLWKRIAQILPLKDPSLSVALRALKRWVRFDDGHPVLRSSAQLGHEGRLVWSAEMRRDKSKIDKDNDNHSGGDEERILKWVEAHWEEAKALEKKRVGAEKSARAVKKNCLESNITAEESRSETKG</sequence>
<dbReference type="AlphaFoldDB" id="A0A8E2FDD5"/>
<reference evidence="2 3" key="1">
    <citation type="journal article" date="2016" name="Nat. Commun.">
        <title>Ectomycorrhizal ecology is imprinted in the genome of the dominant symbiotic fungus Cenococcum geophilum.</title>
        <authorList>
            <consortium name="DOE Joint Genome Institute"/>
            <person name="Peter M."/>
            <person name="Kohler A."/>
            <person name="Ohm R.A."/>
            <person name="Kuo A."/>
            <person name="Krutzmann J."/>
            <person name="Morin E."/>
            <person name="Arend M."/>
            <person name="Barry K.W."/>
            <person name="Binder M."/>
            <person name="Choi C."/>
            <person name="Clum A."/>
            <person name="Copeland A."/>
            <person name="Grisel N."/>
            <person name="Haridas S."/>
            <person name="Kipfer T."/>
            <person name="LaButti K."/>
            <person name="Lindquist E."/>
            <person name="Lipzen A."/>
            <person name="Maire R."/>
            <person name="Meier B."/>
            <person name="Mihaltcheva S."/>
            <person name="Molinier V."/>
            <person name="Murat C."/>
            <person name="Poggeler S."/>
            <person name="Quandt C.A."/>
            <person name="Sperisen C."/>
            <person name="Tritt A."/>
            <person name="Tisserant E."/>
            <person name="Crous P.W."/>
            <person name="Henrissat B."/>
            <person name="Nehls U."/>
            <person name="Egli S."/>
            <person name="Spatafora J.W."/>
            <person name="Grigoriev I.V."/>
            <person name="Martin F.M."/>
        </authorList>
    </citation>
    <scope>NUCLEOTIDE SEQUENCE [LARGE SCALE GENOMIC DNA]</scope>
    <source>
        <strain evidence="2 3">CBS 207.34</strain>
    </source>
</reference>
<dbReference type="OrthoDB" id="4708870at2759"/>